<dbReference type="AlphaFoldDB" id="A0A1R3GQ46"/>
<evidence type="ECO:0000256" key="1">
    <source>
        <dbReference type="SAM" id="MobiDB-lite"/>
    </source>
</evidence>
<accession>A0A1R3GQ46</accession>
<evidence type="ECO:0000313" key="2">
    <source>
        <dbReference type="EMBL" id="OMO60238.1"/>
    </source>
</evidence>
<feature type="compositionally biased region" description="Basic and acidic residues" evidence="1">
    <location>
        <begin position="43"/>
        <end position="52"/>
    </location>
</feature>
<dbReference type="STRING" id="210143.A0A1R3GQ46"/>
<proteinExistence type="predicted"/>
<comment type="caution">
    <text evidence="2">The sequence shown here is derived from an EMBL/GenBank/DDBJ whole genome shotgun (WGS) entry which is preliminary data.</text>
</comment>
<dbReference type="OrthoDB" id="10256122at2759"/>
<sequence>MLKYNGIKSAPGQPSKQVNSGAVDARNQGSTPSNALALIGPADSKDSQKEGPRNALVVGHRCNQNNSKLSCSNLAIASANYYRGAVGAMLVYDFTRHVMFENVER</sequence>
<feature type="region of interest" description="Disordered" evidence="1">
    <location>
        <begin position="1"/>
        <end position="52"/>
    </location>
</feature>
<dbReference type="Gramene" id="OMO60238">
    <property type="protein sequence ID" value="OMO60238"/>
    <property type="gene ID" value="CCACVL1_24312"/>
</dbReference>
<evidence type="ECO:0000313" key="3">
    <source>
        <dbReference type="Proteomes" id="UP000188268"/>
    </source>
</evidence>
<organism evidence="2 3">
    <name type="scientific">Corchorus capsularis</name>
    <name type="common">Jute</name>
    <dbReference type="NCBI Taxonomy" id="210143"/>
    <lineage>
        <taxon>Eukaryota</taxon>
        <taxon>Viridiplantae</taxon>
        <taxon>Streptophyta</taxon>
        <taxon>Embryophyta</taxon>
        <taxon>Tracheophyta</taxon>
        <taxon>Spermatophyta</taxon>
        <taxon>Magnoliopsida</taxon>
        <taxon>eudicotyledons</taxon>
        <taxon>Gunneridae</taxon>
        <taxon>Pentapetalae</taxon>
        <taxon>rosids</taxon>
        <taxon>malvids</taxon>
        <taxon>Malvales</taxon>
        <taxon>Malvaceae</taxon>
        <taxon>Grewioideae</taxon>
        <taxon>Apeibeae</taxon>
        <taxon>Corchorus</taxon>
    </lineage>
</organism>
<gene>
    <name evidence="2" type="ORF">CCACVL1_24312</name>
</gene>
<dbReference type="EMBL" id="AWWV01013731">
    <property type="protein sequence ID" value="OMO60238.1"/>
    <property type="molecule type" value="Genomic_DNA"/>
</dbReference>
<dbReference type="Proteomes" id="UP000188268">
    <property type="component" value="Unassembled WGS sequence"/>
</dbReference>
<reference evidence="2 3" key="1">
    <citation type="submission" date="2013-09" db="EMBL/GenBank/DDBJ databases">
        <title>Corchorus capsularis genome sequencing.</title>
        <authorList>
            <person name="Alam M."/>
            <person name="Haque M.S."/>
            <person name="Islam M.S."/>
            <person name="Emdad E.M."/>
            <person name="Islam M.M."/>
            <person name="Ahmed B."/>
            <person name="Halim A."/>
            <person name="Hossen Q.M.M."/>
            <person name="Hossain M.Z."/>
            <person name="Ahmed R."/>
            <person name="Khan M.M."/>
            <person name="Islam R."/>
            <person name="Rashid M.M."/>
            <person name="Khan S.A."/>
            <person name="Rahman M.S."/>
            <person name="Alam M."/>
        </authorList>
    </citation>
    <scope>NUCLEOTIDE SEQUENCE [LARGE SCALE GENOMIC DNA]</scope>
    <source>
        <strain evidence="3">cv. CVL-1</strain>
        <tissue evidence="2">Whole seedling</tissue>
    </source>
</reference>
<name>A0A1R3GQ46_COCAP</name>
<protein>
    <submittedName>
        <fullName evidence="2">Uncharacterized protein</fullName>
    </submittedName>
</protein>
<keyword evidence="3" id="KW-1185">Reference proteome</keyword>